<dbReference type="EMBL" id="GGFM01008522">
    <property type="protein sequence ID" value="MBW29273.1"/>
    <property type="molecule type" value="Transcribed_RNA"/>
</dbReference>
<feature type="region of interest" description="Disordered" evidence="1">
    <location>
        <begin position="39"/>
        <end position="65"/>
    </location>
</feature>
<proteinExistence type="predicted"/>
<evidence type="ECO:0000313" key="3">
    <source>
        <dbReference type="EMBL" id="MBW29273.1"/>
    </source>
</evidence>
<evidence type="ECO:0000256" key="1">
    <source>
        <dbReference type="SAM" id="MobiDB-lite"/>
    </source>
</evidence>
<dbReference type="AlphaFoldDB" id="A0A2M3ZL97"/>
<feature type="signal peptide" evidence="2">
    <location>
        <begin position="1"/>
        <end position="25"/>
    </location>
</feature>
<protein>
    <recommendedName>
        <fullName evidence="4">Secreted peptide</fullName>
    </recommendedName>
</protein>
<keyword evidence="2" id="KW-0732">Signal</keyword>
<organism evidence="3">
    <name type="scientific">Anopheles braziliensis</name>
    <dbReference type="NCBI Taxonomy" id="58242"/>
    <lineage>
        <taxon>Eukaryota</taxon>
        <taxon>Metazoa</taxon>
        <taxon>Ecdysozoa</taxon>
        <taxon>Arthropoda</taxon>
        <taxon>Hexapoda</taxon>
        <taxon>Insecta</taxon>
        <taxon>Pterygota</taxon>
        <taxon>Neoptera</taxon>
        <taxon>Endopterygota</taxon>
        <taxon>Diptera</taxon>
        <taxon>Nematocera</taxon>
        <taxon>Culicoidea</taxon>
        <taxon>Culicidae</taxon>
        <taxon>Anophelinae</taxon>
        <taxon>Anopheles</taxon>
    </lineage>
</organism>
<feature type="region of interest" description="Disordered" evidence="1">
    <location>
        <begin position="99"/>
        <end position="120"/>
    </location>
</feature>
<reference evidence="3" key="1">
    <citation type="submission" date="2018-01" db="EMBL/GenBank/DDBJ databases">
        <title>An insight into the sialome of Amazonian anophelines.</title>
        <authorList>
            <person name="Ribeiro J.M."/>
            <person name="Scarpassa V."/>
            <person name="Calvo E."/>
        </authorList>
    </citation>
    <scope>NUCLEOTIDE SEQUENCE</scope>
    <source>
        <tissue evidence="3">Salivary glands</tissue>
    </source>
</reference>
<name>A0A2M3ZL97_9DIPT</name>
<feature type="chain" id="PRO_5014824395" description="Secreted peptide" evidence="2">
    <location>
        <begin position="26"/>
        <end position="120"/>
    </location>
</feature>
<feature type="compositionally biased region" description="Low complexity" evidence="1">
    <location>
        <begin position="104"/>
        <end position="120"/>
    </location>
</feature>
<accession>A0A2M3ZL97</accession>
<evidence type="ECO:0008006" key="4">
    <source>
        <dbReference type="Google" id="ProtNLM"/>
    </source>
</evidence>
<evidence type="ECO:0000256" key="2">
    <source>
        <dbReference type="SAM" id="SignalP"/>
    </source>
</evidence>
<sequence>MMSPVLGCAYQFVCVCVVITRCVTAEYRNSGILLPGLITHPGPSGQHQRDQPALPASGISSPSKRARPSVCPVPSCLCCSVGLAFSNLWPSSLQSGRQAGRAGQVTSSSHQQSTVSHVHS</sequence>